<sequence>GSQYGKVAVIRNSDYVANHSTLWWESSKYNIEAFDIHLCAYNAELRVMYDFMGKVYSDVNHPTGLNKVSAGSTLDSAGVHRFDDICRSGRQEIDIEQLATETDDKLQSLRTEWFARLAKMDETNAQHRFRTGLLRLAYSYARLITLSYGFQHAFSKSDAEDHTLLTRCIRAASDVVSAMVDDIGIPSQSRGIYLRHGPEAQTVFVAFGCTFLIKLLQPKYTRYITPERRKEIIDVVQRAVDFLNSPDIAIDDRHVPRLYSRFIGGLLESVRDQSSSTSPHRLSQRMSTKAKSSPPVTPDNEQQFLPTSMSSLAYLGHPPSQLATAVNPHALVSSGADYFLQVPQNTLDAGALGIATSDLFRQPLPFEPEFLQSIQSLTSLSDMMPGFGWMDQMPPLDNALQPAGMIGFQY</sequence>
<gene>
    <name evidence="2" type="ORF">EW146_g10269</name>
</gene>
<feature type="non-terminal residue" evidence="2">
    <location>
        <position position="1"/>
    </location>
</feature>
<feature type="region of interest" description="Disordered" evidence="1">
    <location>
        <begin position="272"/>
        <end position="303"/>
    </location>
</feature>
<dbReference type="AlphaFoldDB" id="A0A4S4KYT6"/>
<dbReference type="EMBL" id="SGPL01001220">
    <property type="protein sequence ID" value="THH04079.1"/>
    <property type="molecule type" value="Genomic_DNA"/>
</dbReference>
<accession>A0A4S4KYT6</accession>
<comment type="caution">
    <text evidence="2">The sequence shown here is derived from an EMBL/GenBank/DDBJ whole genome shotgun (WGS) entry which is preliminary data.</text>
</comment>
<evidence type="ECO:0008006" key="4">
    <source>
        <dbReference type="Google" id="ProtNLM"/>
    </source>
</evidence>
<feature type="compositionally biased region" description="Polar residues" evidence="1">
    <location>
        <begin position="272"/>
        <end position="291"/>
    </location>
</feature>
<dbReference type="OrthoDB" id="39175at2759"/>
<organism evidence="2 3">
    <name type="scientific">Bondarzewia mesenterica</name>
    <dbReference type="NCBI Taxonomy" id="1095465"/>
    <lineage>
        <taxon>Eukaryota</taxon>
        <taxon>Fungi</taxon>
        <taxon>Dikarya</taxon>
        <taxon>Basidiomycota</taxon>
        <taxon>Agaricomycotina</taxon>
        <taxon>Agaricomycetes</taxon>
        <taxon>Russulales</taxon>
        <taxon>Bondarzewiaceae</taxon>
        <taxon>Bondarzewia</taxon>
    </lineage>
</organism>
<proteinExistence type="predicted"/>
<evidence type="ECO:0000313" key="3">
    <source>
        <dbReference type="Proteomes" id="UP000310158"/>
    </source>
</evidence>
<dbReference type="Proteomes" id="UP000310158">
    <property type="component" value="Unassembled WGS sequence"/>
</dbReference>
<name>A0A4S4KYT6_9AGAM</name>
<evidence type="ECO:0000256" key="1">
    <source>
        <dbReference type="SAM" id="MobiDB-lite"/>
    </source>
</evidence>
<reference evidence="2 3" key="1">
    <citation type="submission" date="2019-02" db="EMBL/GenBank/DDBJ databases">
        <title>Genome sequencing of the rare red list fungi Bondarzewia mesenterica.</title>
        <authorList>
            <person name="Buettner E."/>
            <person name="Kellner H."/>
        </authorList>
    </citation>
    <scope>NUCLEOTIDE SEQUENCE [LARGE SCALE GENOMIC DNA]</scope>
    <source>
        <strain evidence="2 3">DSM 108281</strain>
    </source>
</reference>
<protein>
    <recommendedName>
        <fullName evidence="4">Transcription factor domain-containing protein</fullName>
    </recommendedName>
</protein>
<evidence type="ECO:0000313" key="2">
    <source>
        <dbReference type="EMBL" id="THH04079.1"/>
    </source>
</evidence>
<keyword evidence="3" id="KW-1185">Reference proteome</keyword>